<dbReference type="EMBL" id="SJPF01000001">
    <property type="protein sequence ID" value="TWT39501.1"/>
    <property type="molecule type" value="Genomic_DNA"/>
</dbReference>
<evidence type="ECO:0000313" key="2">
    <source>
        <dbReference type="Proteomes" id="UP000318878"/>
    </source>
</evidence>
<keyword evidence="2" id="KW-1185">Reference proteome</keyword>
<dbReference type="AlphaFoldDB" id="A0A5C5VNL9"/>
<dbReference type="Proteomes" id="UP000318878">
    <property type="component" value="Unassembled WGS sequence"/>
</dbReference>
<gene>
    <name evidence="1" type="ORF">Enr8_12000</name>
</gene>
<name>A0A5C5VNL9_9BACT</name>
<accession>A0A5C5VNL9</accession>
<proteinExistence type="predicted"/>
<organism evidence="1 2">
    <name type="scientific">Blastopirellula retiformator</name>
    <dbReference type="NCBI Taxonomy" id="2527970"/>
    <lineage>
        <taxon>Bacteria</taxon>
        <taxon>Pseudomonadati</taxon>
        <taxon>Planctomycetota</taxon>
        <taxon>Planctomycetia</taxon>
        <taxon>Pirellulales</taxon>
        <taxon>Pirellulaceae</taxon>
        <taxon>Blastopirellula</taxon>
    </lineage>
</organism>
<reference evidence="1 2" key="1">
    <citation type="submission" date="2019-02" db="EMBL/GenBank/DDBJ databases">
        <title>Deep-cultivation of Planctomycetes and their phenomic and genomic characterization uncovers novel biology.</title>
        <authorList>
            <person name="Wiegand S."/>
            <person name="Jogler M."/>
            <person name="Boedeker C."/>
            <person name="Pinto D."/>
            <person name="Vollmers J."/>
            <person name="Rivas-Marin E."/>
            <person name="Kohn T."/>
            <person name="Peeters S.H."/>
            <person name="Heuer A."/>
            <person name="Rast P."/>
            <person name="Oberbeckmann S."/>
            <person name="Bunk B."/>
            <person name="Jeske O."/>
            <person name="Meyerdierks A."/>
            <person name="Storesund J.E."/>
            <person name="Kallscheuer N."/>
            <person name="Luecker S."/>
            <person name="Lage O.M."/>
            <person name="Pohl T."/>
            <person name="Merkel B.J."/>
            <person name="Hornburger P."/>
            <person name="Mueller R.-W."/>
            <person name="Bruemmer F."/>
            <person name="Labrenz M."/>
            <person name="Spormann A.M."/>
            <person name="Op Den Camp H."/>
            <person name="Overmann J."/>
            <person name="Amann R."/>
            <person name="Jetten M.S.M."/>
            <person name="Mascher T."/>
            <person name="Medema M.H."/>
            <person name="Devos D.P."/>
            <person name="Kaster A.-K."/>
            <person name="Ovreas L."/>
            <person name="Rohde M."/>
            <person name="Galperin M.Y."/>
            <person name="Jogler C."/>
        </authorList>
    </citation>
    <scope>NUCLEOTIDE SEQUENCE [LARGE SCALE GENOMIC DNA]</scope>
    <source>
        <strain evidence="1 2">Enr8</strain>
    </source>
</reference>
<comment type="caution">
    <text evidence="1">The sequence shown here is derived from an EMBL/GenBank/DDBJ whole genome shotgun (WGS) entry which is preliminary data.</text>
</comment>
<evidence type="ECO:0008006" key="3">
    <source>
        <dbReference type="Google" id="ProtNLM"/>
    </source>
</evidence>
<dbReference type="SUPFAM" id="SSF56300">
    <property type="entry name" value="Metallo-dependent phosphatases"/>
    <property type="match status" value="1"/>
</dbReference>
<dbReference type="OrthoDB" id="9809781at2"/>
<dbReference type="RefSeq" id="WP_146429670.1">
    <property type="nucleotide sequence ID" value="NZ_SJPF01000001.1"/>
</dbReference>
<sequence length="136" mass="15279">MAPARRRRWRRRSQRPEIADAPYLIVFRQIPLWGLPGDNPGDTLDGYASYCRQAKKAWHPHLAKAGAQLLLCGHTHRFRCDEPTHERAYRQIVGGGPSLSSGTIMRGKADDKQLIVTATSLAGKPLGEWRISPRRG</sequence>
<dbReference type="Gene3D" id="3.60.21.10">
    <property type="match status" value="1"/>
</dbReference>
<evidence type="ECO:0000313" key="1">
    <source>
        <dbReference type="EMBL" id="TWT39501.1"/>
    </source>
</evidence>
<protein>
    <recommendedName>
        <fullName evidence="3">Calcineurin-like phosphoesterase domain-containing protein</fullName>
    </recommendedName>
</protein>
<dbReference type="InterPro" id="IPR029052">
    <property type="entry name" value="Metallo-depent_PP-like"/>
</dbReference>